<dbReference type="SMART" id="SM00382">
    <property type="entry name" value="AAA"/>
    <property type="match status" value="1"/>
</dbReference>
<comment type="caution">
    <text evidence="8">The sequence shown here is derived from an EMBL/GenBank/DDBJ whole genome shotgun (WGS) entry which is preliminary data.</text>
</comment>
<dbReference type="InterPro" id="IPR050763">
    <property type="entry name" value="ABC_transporter_ATP-binding"/>
</dbReference>
<dbReference type="Pfam" id="PF00005">
    <property type="entry name" value="ABC_tran"/>
    <property type="match status" value="1"/>
</dbReference>
<evidence type="ECO:0000256" key="1">
    <source>
        <dbReference type="ARBA" id="ARBA00004202"/>
    </source>
</evidence>
<organism evidence="8 9">
    <name type="scientific">Streptomyces venetus</name>
    <dbReference type="NCBI Taxonomy" id="1701086"/>
    <lineage>
        <taxon>Bacteria</taxon>
        <taxon>Bacillati</taxon>
        <taxon>Actinomycetota</taxon>
        <taxon>Actinomycetes</taxon>
        <taxon>Kitasatosporales</taxon>
        <taxon>Streptomycetaceae</taxon>
        <taxon>Streptomyces</taxon>
    </lineage>
</organism>
<dbReference type="InterPro" id="IPR027417">
    <property type="entry name" value="P-loop_NTPase"/>
</dbReference>
<proteinExistence type="inferred from homology"/>
<dbReference type="CDD" id="cd03230">
    <property type="entry name" value="ABC_DR_subfamily_A"/>
    <property type="match status" value="1"/>
</dbReference>
<dbReference type="Gene3D" id="3.40.50.300">
    <property type="entry name" value="P-loop containing nucleotide triphosphate hydrolases"/>
    <property type="match status" value="1"/>
</dbReference>
<evidence type="ECO:0000256" key="4">
    <source>
        <dbReference type="ARBA" id="ARBA00022741"/>
    </source>
</evidence>
<dbReference type="InterPro" id="IPR003593">
    <property type="entry name" value="AAA+_ATPase"/>
</dbReference>
<name>A0ABP8FWW7_9ACTN</name>
<comment type="subcellular location">
    <subcellularLocation>
        <location evidence="1">Cell membrane</location>
        <topology evidence="1">Peripheral membrane protein</topology>
    </subcellularLocation>
</comment>
<keyword evidence="5" id="KW-0067">ATP-binding</keyword>
<dbReference type="PANTHER" id="PTHR42711">
    <property type="entry name" value="ABC TRANSPORTER ATP-BINDING PROTEIN"/>
    <property type="match status" value="1"/>
</dbReference>
<evidence type="ECO:0000256" key="3">
    <source>
        <dbReference type="ARBA" id="ARBA00022448"/>
    </source>
</evidence>
<keyword evidence="9" id="KW-1185">Reference proteome</keyword>
<dbReference type="PANTHER" id="PTHR42711:SF5">
    <property type="entry name" value="ABC TRANSPORTER ATP-BINDING PROTEIN NATA"/>
    <property type="match status" value="1"/>
</dbReference>
<dbReference type="PROSITE" id="PS50893">
    <property type="entry name" value="ABC_TRANSPORTER_2"/>
    <property type="match status" value="1"/>
</dbReference>
<dbReference type="RefSeq" id="WP_345662273.1">
    <property type="nucleotide sequence ID" value="NZ_BAABET010000004.1"/>
</dbReference>
<dbReference type="Proteomes" id="UP001501115">
    <property type="component" value="Unassembled WGS sequence"/>
</dbReference>
<keyword evidence="4" id="KW-0547">Nucleotide-binding</keyword>
<evidence type="ECO:0000256" key="2">
    <source>
        <dbReference type="ARBA" id="ARBA00005417"/>
    </source>
</evidence>
<dbReference type="InterPro" id="IPR003439">
    <property type="entry name" value="ABC_transporter-like_ATP-bd"/>
</dbReference>
<dbReference type="EMBL" id="BAABET010000004">
    <property type="protein sequence ID" value="GAA4312681.1"/>
    <property type="molecule type" value="Genomic_DNA"/>
</dbReference>
<evidence type="ECO:0000256" key="5">
    <source>
        <dbReference type="ARBA" id="ARBA00022840"/>
    </source>
</evidence>
<evidence type="ECO:0000259" key="7">
    <source>
        <dbReference type="PROSITE" id="PS50893"/>
    </source>
</evidence>
<sequence>MTAVEVLGIGRDFVSSGRRVTALEQVDFTVDEGEIVALLGENGAGKTTLTKILATLLLPSRGTARVFGVDVVARPQEVRRHQSVVFGGERGFYQRLSARENLRFFAMLNGASPRGLRELVERSLERAGLADAAGRAVETYSRGMRQRLHLAVGFATSPRLMLLDEPTIGLDPVEAARLRAEISGLRDQGVTILLTSHHLLDVEELADRVVALHKGRVVEDMPLADFTRRAGFAAVLRVAGRGAPPAPRVCKGIRVRGRNQAEGTGERQGTWTLEIEIEEWGTVSLGEISALLDGCAVTDFDVTPARLEDSFRRLYETPRP</sequence>
<keyword evidence="3" id="KW-0813">Transport</keyword>
<keyword evidence="6" id="KW-0046">Antibiotic resistance</keyword>
<evidence type="ECO:0000313" key="8">
    <source>
        <dbReference type="EMBL" id="GAA4312681.1"/>
    </source>
</evidence>
<protein>
    <recommendedName>
        <fullName evidence="7">ABC transporter domain-containing protein</fullName>
    </recommendedName>
</protein>
<evidence type="ECO:0000313" key="9">
    <source>
        <dbReference type="Proteomes" id="UP001501115"/>
    </source>
</evidence>
<dbReference type="SUPFAM" id="SSF52540">
    <property type="entry name" value="P-loop containing nucleoside triphosphate hydrolases"/>
    <property type="match status" value="1"/>
</dbReference>
<comment type="similarity">
    <text evidence="2">Belongs to the ABC transporter superfamily.</text>
</comment>
<accession>A0ABP8FWW7</accession>
<reference evidence="9" key="1">
    <citation type="journal article" date="2019" name="Int. J. Syst. Evol. Microbiol.">
        <title>The Global Catalogue of Microorganisms (GCM) 10K type strain sequencing project: providing services to taxonomists for standard genome sequencing and annotation.</title>
        <authorList>
            <consortium name="The Broad Institute Genomics Platform"/>
            <consortium name="The Broad Institute Genome Sequencing Center for Infectious Disease"/>
            <person name="Wu L."/>
            <person name="Ma J."/>
        </authorList>
    </citation>
    <scope>NUCLEOTIDE SEQUENCE [LARGE SCALE GENOMIC DNA]</scope>
    <source>
        <strain evidence="9">JCM 31290</strain>
    </source>
</reference>
<gene>
    <name evidence="8" type="ORF">GCM10023086_33340</name>
</gene>
<feature type="domain" description="ABC transporter" evidence="7">
    <location>
        <begin position="4"/>
        <end position="239"/>
    </location>
</feature>
<evidence type="ECO:0000256" key="6">
    <source>
        <dbReference type="ARBA" id="ARBA00023251"/>
    </source>
</evidence>